<dbReference type="STRING" id="52838.A0A4S8IDJ1"/>
<feature type="region of interest" description="Disordered" evidence="1">
    <location>
        <begin position="1"/>
        <end position="26"/>
    </location>
</feature>
<gene>
    <name evidence="3" type="ORF">C4D60_Mb09t02600</name>
</gene>
<organism evidence="3 4">
    <name type="scientific">Musa balbisiana</name>
    <name type="common">Banana</name>
    <dbReference type="NCBI Taxonomy" id="52838"/>
    <lineage>
        <taxon>Eukaryota</taxon>
        <taxon>Viridiplantae</taxon>
        <taxon>Streptophyta</taxon>
        <taxon>Embryophyta</taxon>
        <taxon>Tracheophyta</taxon>
        <taxon>Spermatophyta</taxon>
        <taxon>Magnoliopsida</taxon>
        <taxon>Liliopsida</taxon>
        <taxon>Zingiberales</taxon>
        <taxon>Musaceae</taxon>
        <taxon>Musa</taxon>
    </lineage>
</organism>
<evidence type="ECO:0000259" key="2">
    <source>
        <dbReference type="Pfam" id="PF12937"/>
    </source>
</evidence>
<comment type="caution">
    <text evidence="3">The sequence shown here is derived from an EMBL/GenBank/DDBJ whole genome shotgun (WGS) entry which is preliminary data.</text>
</comment>
<name>A0A4S8IDJ1_MUSBA</name>
<dbReference type="EMBL" id="PYDT01000010">
    <property type="protein sequence ID" value="THU46215.1"/>
    <property type="molecule type" value="Genomic_DNA"/>
</dbReference>
<dbReference type="Gene3D" id="1.20.1280.50">
    <property type="match status" value="1"/>
</dbReference>
<evidence type="ECO:0000256" key="1">
    <source>
        <dbReference type="SAM" id="MobiDB-lite"/>
    </source>
</evidence>
<feature type="domain" description="F-box" evidence="2">
    <location>
        <begin position="27"/>
        <end position="70"/>
    </location>
</feature>
<evidence type="ECO:0000313" key="4">
    <source>
        <dbReference type="Proteomes" id="UP000317650"/>
    </source>
</evidence>
<dbReference type="Proteomes" id="UP000317650">
    <property type="component" value="Chromosome 9"/>
</dbReference>
<accession>A0A4S8IDJ1</accession>
<protein>
    <recommendedName>
        <fullName evidence="2">F-box domain-containing protein</fullName>
    </recommendedName>
</protein>
<evidence type="ECO:0000313" key="3">
    <source>
        <dbReference type="EMBL" id="THU46215.1"/>
    </source>
</evidence>
<keyword evidence="4" id="KW-1185">Reference proteome</keyword>
<sequence length="115" mass="13114">MVMEKKRARRVEKEEEEEDERERGSEFAKLPQECILHVFSFATPRDSCRSAVVSKAFLSCTGTDALWERFLPSDYAEILSRAVNPVSSSSKKELYFGLCKPILIDGSKLVREIIP</sequence>
<dbReference type="PANTHER" id="PTHR31960:SF26">
    <property type="entry name" value="F-BOX DOMAIN CONTAINING PROTEIN"/>
    <property type="match status" value="1"/>
</dbReference>
<proteinExistence type="predicted"/>
<dbReference type="SUPFAM" id="SSF81383">
    <property type="entry name" value="F-box domain"/>
    <property type="match status" value="1"/>
</dbReference>
<dbReference type="AlphaFoldDB" id="A0A4S8IDJ1"/>
<dbReference type="CDD" id="cd22162">
    <property type="entry name" value="F-box_AtSKIP3-like"/>
    <property type="match status" value="1"/>
</dbReference>
<dbReference type="InterPro" id="IPR001810">
    <property type="entry name" value="F-box_dom"/>
</dbReference>
<dbReference type="InterPro" id="IPR036047">
    <property type="entry name" value="F-box-like_dom_sf"/>
</dbReference>
<feature type="compositionally biased region" description="Basic residues" evidence="1">
    <location>
        <begin position="1"/>
        <end position="10"/>
    </location>
</feature>
<reference evidence="3 4" key="1">
    <citation type="journal article" date="2019" name="Nat. Plants">
        <title>Genome sequencing of Musa balbisiana reveals subgenome evolution and function divergence in polyploid bananas.</title>
        <authorList>
            <person name="Yao X."/>
        </authorList>
    </citation>
    <scope>NUCLEOTIDE SEQUENCE [LARGE SCALE GENOMIC DNA]</scope>
    <source>
        <strain evidence="4">cv. DH-PKW</strain>
        <tissue evidence="3">Leaves</tissue>
    </source>
</reference>
<dbReference type="PANTHER" id="PTHR31960">
    <property type="entry name" value="F-BOX PROTEIN PP2-A15"/>
    <property type="match status" value="1"/>
</dbReference>
<dbReference type="Pfam" id="PF12937">
    <property type="entry name" value="F-box-like"/>
    <property type="match status" value="1"/>
</dbReference>